<feature type="domain" description="PPM-type phosphatase" evidence="1">
    <location>
        <begin position="141"/>
        <end position="334"/>
    </location>
</feature>
<name>A0A7W7DHC7_9ACTN</name>
<dbReference type="InterPro" id="IPR001932">
    <property type="entry name" value="PPM-type_phosphatase-like_dom"/>
</dbReference>
<keyword evidence="3" id="KW-1185">Reference proteome</keyword>
<proteinExistence type="predicted"/>
<dbReference type="SMART" id="SM00331">
    <property type="entry name" value="PP2C_SIG"/>
    <property type="match status" value="1"/>
</dbReference>
<dbReference type="Pfam" id="PF13581">
    <property type="entry name" value="HATPase_c_2"/>
    <property type="match status" value="1"/>
</dbReference>
<dbReference type="PANTHER" id="PTHR35801">
    <property type="entry name" value="PHOSPHOSERINE PHOSPHATASE RSBX"/>
    <property type="match status" value="1"/>
</dbReference>
<dbReference type="Proteomes" id="UP000542210">
    <property type="component" value="Unassembled WGS sequence"/>
</dbReference>
<dbReference type="RefSeq" id="WP_184886971.1">
    <property type="nucleotide sequence ID" value="NZ_BOOV01000020.1"/>
</dbReference>
<evidence type="ECO:0000313" key="2">
    <source>
        <dbReference type="EMBL" id="MBB4705348.1"/>
    </source>
</evidence>
<dbReference type="EMBL" id="JACHND010000001">
    <property type="protein sequence ID" value="MBB4705348.1"/>
    <property type="molecule type" value="Genomic_DNA"/>
</dbReference>
<dbReference type="Pfam" id="PF07228">
    <property type="entry name" value="SpoIIE"/>
    <property type="match status" value="1"/>
</dbReference>
<dbReference type="SUPFAM" id="SSF55874">
    <property type="entry name" value="ATPase domain of HSP90 chaperone/DNA topoisomerase II/histidine kinase"/>
    <property type="match status" value="1"/>
</dbReference>
<reference evidence="2 3" key="1">
    <citation type="submission" date="2020-08" db="EMBL/GenBank/DDBJ databases">
        <title>Sequencing the genomes of 1000 actinobacteria strains.</title>
        <authorList>
            <person name="Klenk H.-P."/>
        </authorList>
    </citation>
    <scope>NUCLEOTIDE SEQUENCE [LARGE SCALE GENOMIC DNA]</scope>
    <source>
        <strain evidence="2 3">DSM 45784</strain>
    </source>
</reference>
<dbReference type="Gene3D" id="3.30.565.10">
    <property type="entry name" value="Histidine kinase-like ATPase, C-terminal domain"/>
    <property type="match status" value="1"/>
</dbReference>
<dbReference type="InterPro" id="IPR036890">
    <property type="entry name" value="HATPase_C_sf"/>
</dbReference>
<organism evidence="2 3">
    <name type="scientific">Sphaerisporangium siamense</name>
    <dbReference type="NCBI Taxonomy" id="795645"/>
    <lineage>
        <taxon>Bacteria</taxon>
        <taxon>Bacillati</taxon>
        <taxon>Actinomycetota</taxon>
        <taxon>Actinomycetes</taxon>
        <taxon>Streptosporangiales</taxon>
        <taxon>Streptosporangiaceae</taxon>
        <taxon>Sphaerisporangium</taxon>
    </lineage>
</organism>
<dbReference type="Gene3D" id="3.60.40.10">
    <property type="entry name" value="PPM-type phosphatase domain"/>
    <property type="match status" value="1"/>
</dbReference>
<dbReference type="InterPro" id="IPR036457">
    <property type="entry name" value="PPM-type-like_dom_sf"/>
</dbReference>
<comment type="caution">
    <text evidence="2">The sequence shown here is derived from an EMBL/GenBank/DDBJ whole genome shotgun (WGS) entry which is preliminary data.</text>
</comment>
<sequence length="336" mass="35346">MDPLGPEREDSWLRLEDASAIGAARRMATALARDRGFDDEHVGQVAVAVSEAASNLVKHARVGLMLIRPHPGALGTVEVISIDSGPGMSDTVGPIRDGYSTTGTLGIGLGAITRLADSYDIYSQPGKGTVLTMLFTARGTSVPDTVACGLGRPVGDEIVSGDALAFEETPDTVTAIVCDGLGHGIGAAEASREAVRVFRAAPEVTPVSMIERVHRALGHTRGGAVAAIHVDRRSRAVTYAGIGNISGWIVTPTGRQGMLAMPGIAGHNARHMRESRYELPPHAVIVLHSDGLTERWDLAAYPGLLRHSAHVIAGTLFRDSAIRRDDASVLVIRTGP</sequence>
<protein>
    <submittedName>
        <fullName evidence="2">Anti-sigma regulatory factor (Ser/Thr protein kinase)</fullName>
    </submittedName>
</protein>
<evidence type="ECO:0000259" key="1">
    <source>
        <dbReference type="SMART" id="SM00331"/>
    </source>
</evidence>
<dbReference type="InterPro" id="IPR003594">
    <property type="entry name" value="HATPase_dom"/>
</dbReference>
<dbReference type="SUPFAM" id="SSF81606">
    <property type="entry name" value="PP2C-like"/>
    <property type="match status" value="1"/>
</dbReference>
<accession>A0A7W7DHC7</accession>
<dbReference type="AlphaFoldDB" id="A0A7W7DHC7"/>
<gene>
    <name evidence="2" type="ORF">BJ982_006892</name>
</gene>
<dbReference type="PANTHER" id="PTHR35801:SF1">
    <property type="entry name" value="PHOSPHOSERINE PHOSPHATASE RSBX"/>
    <property type="match status" value="1"/>
</dbReference>
<evidence type="ECO:0000313" key="3">
    <source>
        <dbReference type="Proteomes" id="UP000542210"/>
    </source>
</evidence>
<dbReference type="InterPro" id="IPR039248">
    <property type="entry name" value="Ptase_RsbX"/>
</dbReference>